<accession>A0AAT9JA55</accession>
<reference evidence="1" key="2">
    <citation type="submission" date="2024-03" db="EMBL/GenBank/DDBJ databases">
        <authorList>
            <person name="Ni Y."/>
            <person name="Xu T."/>
            <person name="Yan S."/>
            <person name="Chen L."/>
            <person name="Wang Y."/>
        </authorList>
    </citation>
    <scope>NUCLEOTIDE SEQUENCE</scope>
    <source>
        <strain evidence="1">NTM1</strain>
    </source>
</reference>
<name>A0AAT9JA55_9VIRU</name>
<reference evidence="1" key="1">
    <citation type="journal article" date="2024" name="Environ. Microbiol. Rep.">
        <title>Hiding in plain sight: The discovery of complete genomes of 11 hypothetical spindle-shaped viruses that putatively infect mesophilic ammonia-oxidizing archaea.</title>
        <authorList>
            <person name="Ni Y."/>
            <person name="Xu T."/>
            <person name="Yan S."/>
            <person name="Chen L."/>
            <person name="Wang Y."/>
        </authorList>
    </citation>
    <scope>NUCLEOTIDE SEQUENCE</scope>
    <source>
        <strain evidence="1">NTM1</strain>
    </source>
</reference>
<evidence type="ECO:0000313" key="1">
    <source>
        <dbReference type="EMBL" id="DBA51967.1"/>
    </source>
</evidence>
<organism evidence="1">
    <name type="scientific">Nitrosopumilaceae spindle-shaped virus</name>
    <dbReference type="NCBI Taxonomy" id="3065433"/>
    <lineage>
        <taxon>Viruses</taxon>
    </lineage>
</organism>
<sequence>MITKVNNYSFVNTANVLDSVTPTPHIVCNKYLSGNVVRHSRPQTNLNSPESRPLDPPRVLELGGCFF</sequence>
<proteinExistence type="predicted"/>
<dbReference type="EMBL" id="BK067788">
    <property type="protein sequence ID" value="DBA51967.1"/>
    <property type="molecule type" value="Genomic_DNA"/>
</dbReference>
<protein>
    <submittedName>
        <fullName evidence="1">ORF9</fullName>
    </submittedName>
</protein>